<dbReference type="InterPro" id="IPR036390">
    <property type="entry name" value="WH_DNA-bd_sf"/>
</dbReference>
<dbReference type="Pfam" id="PF13412">
    <property type="entry name" value="HTH_24"/>
    <property type="match status" value="1"/>
</dbReference>
<dbReference type="Gene3D" id="3.30.420.40">
    <property type="match status" value="2"/>
</dbReference>
<evidence type="ECO:0000313" key="2">
    <source>
        <dbReference type="Proteomes" id="UP001595979"/>
    </source>
</evidence>
<dbReference type="PANTHER" id="PTHR18964">
    <property type="entry name" value="ROK (REPRESSOR, ORF, KINASE) FAMILY"/>
    <property type="match status" value="1"/>
</dbReference>
<dbReference type="InterPro" id="IPR036388">
    <property type="entry name" value="WH-like_DNA-bd_sf"/>
</dbReference>
<comment type="caution">
    <text evidence="1">The sequence shown here is derived from an EMBL/GenBank/DDBJ whole genome shotgun (WGS) entry which is preliminary data.</text>
</comment>
<proteinExistence type="predicted"/>
<dbReference type="EMBL" id="JBHSOH010000011">
    <property type="protein sequence ID" value="MFC5848767.1"/>
    <property type="molecule type" value="Genomic_DNA"/>
</dbReference>
<dbReference type="PANTHER" id="PTHR18964:SF173">
    <property type="entry name" value="GLUCOKINASE"/>
    <property type="match status" value="1"/>
</dbReference>
<dbReference type="Pfam" id="PF00480">
    <property type="entry name" value="ROK"/>
    <property type="match status" value="1"/>
</dbReference>
<dbReference type="InterPro" id="IPR043129">
    <property type="entry name" value="ATPase_NBD"/>
</dbReference>
<organism evidence="1 2">
    <name type="scientific">Deinococcus petrolearius</name>
    <dbReference type="NCBI Taxonomy" id="1751295"/>
    <lineage>
        <taxon>Bacteria</taxon>
        <taxon>Thermotogati</taxon>
        <taxon>Deinococcota</taxon>
        <taxon>Deinococci</taxon>
        <taxon>Deinococcales</taxon>
        <taxon>Deinococcaceae</taxon>
        <taxon>Deinococcus</taxon>
    </lineage>
</organism>
<keyword evidence="2" id="KW-1185">Reference proteome</keyword>
<protein>
    <submittedName>
        <fullName evidence="1">ROK family protein</fullName>
    </submittedName>
</protein>
<reference evidence="2" key="1">
    <citation type="journal article" date="2019" name="Int. J. Syst. Evol. Microbiol.">
        <title>The Global Catalogue of Microorganisms (GCM) 10K type strain sequencing project: providing services to taxonomists for standard genome sequencing and annotation.</title>
        <authorList>
            <consortium name="The Broad Institute Genomics Platform"/>
            <consortium name="The Broad Institute Genome Sequencing Center for Infectious Disease"/>
            <person name="Wu L."/>
            <person name="Ma J."/>
        </authorList>
    </citation>
    <scope>NUCLEOTIDE SEQUENCE [LARGE SCALE GENOMIC DNA]</scope>
    <source>
        <strain evidence="2">CGMCC 1.15053</strain>
    </source>
</reference>
<dbReference type="RefSeq" id="WP_380049120.1">
    <property type="nucleotide sequence ID" value="NZ_JBHSOH010000011.1"/>
</dbReference>
<sequence length="368" mass="38727">MTPTAPQAARRRVYGALRAGGPATRPELARRLGLSLPTVIGAVDELLRQELACLEDAPPGGRGRPAARVRLTPERLVVTALDLGSPGVTGGRYDLHGTRLSHRTYGPPTSHLGSDPADTFDLLLKRLREQGTAALSVVSILGAVHPHERTLDSYALGLRGRRLEAELGAALGWPVRVENDANLCAWHAWHVLGLRREDPLVFLNYSHGIGLGLMLGGEVYHGATGAAGEVSFAADPAKRGRHELLARRLLRHLEAASPERSIADVAARASAGDRPAGRALRAYLADLTKHLTAVAAVLDPALMVLQDIPHAAEPLRAEVQRALGELGLHPGVMVSPLGPLGGLDSAGRYGGAQLEEVCLAASAGVGTP</sequence>
<accession>A0ABW1DJ76</accession>
<dbReference type="InterPro" id="IPR000600">
    <property type="entry name" value="ROK"/>
</dbReference>
<dbReference type="Proteomes" id="UP001595979">
    <property type="component" value="Unassembled WGS sequence"/>
</dbReference>
<name>A0ABW1DJ76_9DEIO</name>
<dbReference type="SUPFAM" id="SSF46785">
    <property type="entry name" value="Winged helix' DNA-binding domain"/>
    <property type="match status" value="1"/>
</dbReference>
<dbReference type="SUPFAM" id="SSF53067">
    <property type="entry name" value="Actin-like ATPase domain"/>
    <property type="match status" value="1"/>
</dbReference>
<dbReference type="Gene3D" id="1.10.10.10">
    <property type="entry name" value="Winged helix-like DNA-binding domain superfamily/Winged helix DNA-binding domain"/>
    <property type="match status" value="1"/>
</dbReference>
<evidence type="ECO:0000313" key="1">
    <source>
        <dbReference type="EMBL" id="MFC5848767.1"/>
    </source>
</evidence>
<gene>
    <name evidence="1" type="ORF">ACFPQ6_10645</name>
</gene>